<feature type="compositionally biased region" description="Low complexity" evidence="1">
    <location>
        <begin position="1"/>
        <end position="12"/>
    </location>
</feature>
<feature type="compositionally biased region" description="Polar residues" evidence="1">
    <location>
        <begin position="871"/>
        <end position="882"/>
    </location>
</feature>
<accession>A0A166PJ48</accession>
<feature type="compositionally biased region" description="Basic and acidic residues" evidence="1">
    <location>
        <begin position="818"/>
        <end position="827"/>
    </location>
</feature>
<sequence length="1338" mass="144248">MANASAGSAAASQPTSGISTPQFQTRSRTQSVSSDRPSTIMSVGLMSPPLSVTPEAAFIAASAASQIVTNDHDSHADTWYDQHGIEPAGETAMVSAAALRLVNSFLDQLLFNFLSSSRATTLAALRPAVSEVLKPKLAKDAISQADEELREYLGGADEDDFVQPQGAEPRDWDLELVWKRTRLRCMVYSSLGDMEEEDEDFYMDQENLKPGIDERGPEVISPAVAIFLTSILEYMGEQALVIAGQAAYHRLRAKFEKEPKEGTKSIADIADRIVVEELDMERVALDRTLGRLWRAWKKRLRSPTLDARPFSRTSSVHRKQSSAAENRESPLSAKGLGIQEAPREEPEIKQVDNHIEASVIPLPIGDRDVDEIEVPGLASYSDEEGSDRDEEEPVLQRPKSLMIFTSQPSDAIPTPTMSQPHTPTVPSGRKRSNSLPTPSPSPYTSPVLKRAKIDPIETGLADQQAGFGAKEISTEAIYAQPQSVGNSQASPGVLEPVQESVEVESQAEPEKPPEPKPRNPNRISQIGVTAAALGAAAVAGVASFATGKALESKPRPTEEENGDIDDFTEEPEICTSSRVSIAGRSSPSISESGKAVVVTPKLLQRTPSVHSARVVDVHGPKSPVAASRTSSVDASDRSQPVSLSRANSVSRTTPQIIEEKPKPKPAEIETIIRSSSSTPRTRSPNEKLSRRQNTSESISEVDEDAEVRPTRQDKARTAAAASSPTPTAGTPDIRSSQAFSSSVRQTGSSRHNHTSSATKVTILSDTHTNGAIIEDRVPSPRNRSHATPGVPERNTARPTHGTHSPAASIGVVTVERPAAGRDSPDRNRHLRTSGSSGSSITGKIRAVRNSEDSKASGRADNLPRNFEELIQSDQTIQYTLTPENMRDLDGNRAQSASPAAGPKSRRSEDARTIMNGERNRPVSSMDIRRTVSVSRATGLNSHPPEAKSKGFVPRAPPSTTLTRTKTSGPQARDARVPRDTALNDFADFIRSTGPTADNGPAPLRNVSGPAPPVKSNVDSRRVSSLNRPRLQARDAAVDNREDNSDLIDFIRRGPPNANNPRIPRTVAPFRTTMDSDQMSGAVGGKAVDASLPEIRYSQASTNVTDTTQPSVQSSINSQSALLQNRSNGNAFDEDDITPKRTRRRVRDPYAIDLSDEDEEEYAQAVRPPPKKEESLADFLKNYSPPPEPAPVPQNVPRRKSSAPSLIGRFSRKDSSAGSNSAKPAKVDSRSLSSRTGGHGHVPIQVNTSGQDKYSAVDATANRSAMHSSAGRVPTKKFEPREAVSSTTRTNDLATFLRSSEPAQMTPAARSGPSIEPQQQSSSSGFSKMFGRRKKSSLA</sequence>
<dbReference type="STRING" id="708197.A0A166PJ48"/>
<feature type="compositionally biased region" description="Polar residues" evidence="1">
    <location>
        <begin position="574"/>
        <end position="591"/>
    </location>
</feature>
<feature type="compositionally biased region" description="Polar residues" evidence="1">
    <location>
        <begin position="627"/>
        <end position="653"/>
    </location>
</feature>
<feature type="compositionally biased region" description="Basic and acidic residues" evidence="1">
    <location>
        <begin position="341"/>
        <end position="354"/>
    </location>
</feature>
<feature type="compositionally biased region" description="Basic residues" evidence="1">
    <location>
        <begin position="1329"/>
        <end position="1338"/>
    </location>
</feature>
<feature type="region of interest" description="Disordered" evidence="1">
    <location>
        <begin position="307"/>
        <end position="354"/>
    </location>
</feature>
<feature type="compositionally biased region" description="Pro residues" evidence="1">
    <location>
        <begin position="1183"/>
        <end position="1193"/>
    </location>
</feature>
<feature type="compositionally biased region" description="Acidic residues" evidence="1">
    <location>
        <begin position="381"/>
        <end position="393"/>
    </location>
</feature>
<dbReference type="InterPro" id="IPR009072">
    <property type="entry name" value="Histone-fold"/>
</dbReference>
<feature type="compositionally biased region" description="Basic and acidic residues" evidence="1">
    <location>
        <begin position="706"/>
        <end position="716"/>
    </location>
</feature>
<organism evidence="2 3">
    <name type="scientific">Colletotrichum tofieldiae</name>
    <dbReference type="NCBI Taxonomy" id="708197"/>
    <lineage>
        <taxon>Eukaryota</taxon>
        <taxon>Fungi</taxon>
        <taxon>Dikarya</taxon>
        <taxon>Ascomycota</taxon>
        <taxon>Pezizomycotina</taxon>
        <taxon>Sordariomycetes</taxon>
        <taxon>Hypocreomycetidae</taxon>
        <taxon>Glomerellales</taxon>
        <taxon>Glomerellaceae</taxon>
        <taxon>Colletotrichum</taxon>
        <taxon>Colletotrichum spaethianum species complex</taxon>
    </lineage>
</organism>
<feature type="compositionally biased region" description="Basic and acidic residues" evidence="1">
    <location>
        <begin position="508"/>
        <end position="517"/>
    </location>
</feature>
<keyword evidence="3" id="KW-1185">Reference proteome</keyword>
<feature type="compositionally biased region" description="Basic and acidic residues" evidence="1">
    <location>
        <begin position="657"/>
        <end position="667"/>
    </location>
</feature>
<feature type="compositionally biased region" description="Low complexity" evidence="1">
    <location>
        <begin position="717"/>
        <end position="731"/>
    </location>
</feature>
<feature type="region of interest" description="Disordered" evidence="1">
    <location>
        <begin position="546"/>
        <end position="1039"/>
    </location>
</feature>
<feature type="compositionally biased region" description="Low complexity" evidence="1">
    <location>
        <begin position="668"/>
        <end position="682"/>
    </location>
</feature>
<evidence type="ECO:0000313" key="2">
    <source>
        <dbReference type="EMBL" id="KZL66830.1"/>
    </source>
</evidence>
<feature type="compositionally biased region" description="Polar residues" evidence="1">
    <location>
        <begin position="13"/>
        <end position="40"/>
    </location>
</feature>
<evidence type="ECO:0000313" key="3">
    <source>
        <dbReference type="Proteomes" id="UP000076552"/>
    </source>
</evidence>
<dbReference type="GO" id="GO:0046982">
    <property type="term" value="F:protein heterodimerization activity"/>
    <property type="evidence" value="ECO:0007669"/>
    <property type="project" value="InterPro"/>
</dbReference>
<proteinExistence type="predicted"/>
<feature type="region of interest" description="Disordered" evidence="1">
    <location>
        <begin position="1"/>
        <end position="40"/>
    </location>
</feature>
<feature type="compositionally biased region" description="Polar residues" evidence="1">
    <location>
        <begin position="931"/>
        <end position="940"/>
    </location>
</feature>
<feature type="region of interest" description="Disordered" evidence="1">
    <location>
        <begin position="1122"/>
        <end position="1338"/>
    </location>
</feature>
<feature type="region of interest" description="Disordered" evidence="1">
    <location>
        <begin position="378"/>
        <end position="456"/>
    </location>
</feature>
<protein>
    <submittedName>
        <fullName evidence="2">FLO11-like protein</fullName>
    </submittedName>
</protein>
<feature type="compositionally biased region" description="Polar residues" evidence="1">
    <location>
        <begin position="957"/>
        <end position="969"/>
    </location>
</feature>
<feature type="compositionally biased region" description="Polar residues" evidence="1">
    <location>
        <begin position="1283"/>
        <end position="1302"/>
    </location>
</feature>
<feature type="region of interest" description="Disordered" evidence="1">
    <location>
        <begin position="481"/>
        <end position="525"/>
    </location>
</feature>
<feature type="compositionally biased region" description="Polar residues" evidence="1">
    <location>
        <begin position="403"/>
        <end position="425"/>
    </location>
</feature>
<gene>
    <name evidence="2" type="ORF">CT0861_11090</name>
</gene>
<reference evidence="2 3" key="1">
    <citation type="submission" date="2015-06" db="EMBL/GenBank/DDBJ databases">
        <title>Survival trade-offs in plant roots during colonization by closely related pathogenic and mutualistic fungi.</title>
        <authorList>
            <person name="Hacquard S."/>
            <person name="Kracher B."/>
            <person name="Hiruma K."/>
            <person name="Weinman A."/>
            <person name="Muench P."/>
            <person name="Garrido Oter R."/>
            <person name="Ver Loren van Themaat E."/>
            <person name="Dallerey J.-F."/>
            <person name="Damm U."/>
            <person name="Henrissat B."/>
            <person name="Lespinet O."/>
            <person name="Thon M."/>
            <person name="Kemen E."/>
            <person name="McHardy A.C."/>
            <person name="Schulze-Lefert P."/>
            <person name="O'Connell R.J."/>
        </authorList>
    </citation>
    <scope>NUCLEOTIDE SEQUENCE [LARGE SCALE GENOMIC DNA]</scope>
    <source>
        <strain evidence="2 3">0861</strain>
    </source>
</reference>
<feature type="compositionally biased region" description="Basic and acidic residues" evidence="1">
    <location>
        <begin position="848"/>
        <end position="857"/>
    </location>
</feature>
<name>A0A166PJ48_9PEZI</name>
<feature type="compositionally biased region" description="Polar residues" evidence="1">
    <location>
        <begin position="481"/>
        <end position="490"/>
    </location>
</feature>
<evidence type="ECO:0000256" key="1">
    <source>
        <dbReference type="SAM" id="MobiDB-lite"/>
    </source>
</evidence>
<feature type="compositionally biased region" description="Polar residues" evidence="1">
    <location>
        <begin position="733"/>
        <end position="769"/>
    </location>
</feature>
<dbReference type="EMBL" id="LFIV01000162">
    <property type="protein sequence ID" value="KZL66830.1"/>
    <property type="molecule type" value="Genomic_DNA"/>
</dbReference>
<comment type="caution">
    <text evidence="2">The sequence shown here is derived from an EMBL/GenBank/DDBJ whole genome shotgun (WGS) entry which is preliminary data.</text>
</comment>
<dbReference type="Gene3D" id="1.10.20.10">
    <property type="entry name" value="Histone, subunit A"/>
    <property type="match status" value="1"/>
</dbReference>
<dbReference type="Proteomes" id="UP000076552">
    <property type="component" value="Unassembled WGS sequence"/>
</dbReference>
<feature type="compositionally biased region" description="Acidic residues" evidence="1">
    <location>
        <begin position="559"/>
        <end position="572"/>
    </location>
</feature>